<feature type="binding site" evidence="5">
    <location>
        <position position="227"/>
    </location>
    <ligand>
        <name>chlorophyll a</name>
        <dbReference type="ChEBI" id="CHEBI:58416"/>
        <label>1</label>
    </ligand>
</feature>
<dbReference type="Gene3D" id="1.10.3460.10">
    <property type="entry name" value="Chlorophyll a/b binding protein domain"/>
    <property type="match status" value="1"/>
</dbReference>
<evidence type="ECO:0000256" key="3">
    <source>
        <dbReference type="ARBA" id="ARBA00022531"/>
    </source>
</evidence>
<feature type="binding site" evidence="5">
    <location>
        <position position="79"/>
    </location>
    <ligand>
        <name>chlorophyll a</name>
        <dbReference type="ChEBI" id="CHEBI:58416"/>
        <label>1</label>
    </ligand>
</feature>
<evidence type="ECO:0000256" key="5">
    <source>
        <dbReference type="PIRSR" id="PIRSR601344-1"/>
    </source>
</evidence>
<evidence type="ECO:0000256" key="2">
    <source>
        <dbReference type="ARBA" id="ARBA00022528"/>
    </source>
</evidence>
<sequence>MALEAQTPPVQWLPGPLANKVTRPAYLDGSLAADVGFDPLGFGLNGLPNGLPSSFVNSNPTAWQQRSNIMWMREAEIKHARLAMLAAAGWPLAELWHGAASRVTGLPYGLDATQGRAISLLNGHLADAAPFLGLATLGMIAIEVSTLDQVYGLTSTGKTMSSDGRGVVLKSYVPGDCGFDPLGLYDALGKQVPAMTQMEMDADPQVRLEWLAFNRKQMETAELKHGRAAMLGITGFAVQEFVTGVPVVDQTPLFFTPFWEIFAPGAVRSLGIFPEF</sequence>
<feature type="binding site" evidence="5">
    <location>
        <position position="222"/>
    </location>
    <ligand>
        <name>chlorophyll a</name>
        <dbReference type="ChEBI" id="CHEBI:58416"/>
        <label>1</label>
    </ligand>
</feature>
<comment type="subcellular location">
    <subcellularLocation>
        <location evidence="1">Plastid</location>
        <location evidence="1">Chloroplast</location>
    </subcellularLocation>
</comment>
<feature type="binding site" description="axial binding residue" evidence="5">
    <location>
        <position position="81"/>
    </location>
    <ligand>
        <name>chlorophyll b</name>
        <dbReference type="ChEBI" id="CHEBI:61721"/>
        <label>1</label>
    </ligand>
    <ligandPart>
        <name>Mg</name>
        <dbReference type="ChEBI" id="CHEBI:25107"/>
    </ligandPart>
</feature>
<keyword evidence="5" id="KW-0157">Chromophore</keyword>
<accession>A0A6T8B3J7</accession>
<evidence type="ECO:0000313" key="6">
    <source>
        <dbReference type="EMBL" id="CAE2242439.1"/>
    </source>
</evidence>
<dbReference type="GO" id="GO:0009507">
    <property type="term" value="C:chloroplast"/>
    <property type="evidence" value="ECO:0007669"/>
    <property type="project" value="UniProtKB-SubCell"/>
</dbReference>
<keyword evidence="5" id="KW-0148">Chlorophyll</keyword>
<dbReference type="EMBL" id="HBKO01028946">
    <property type="protein sequence ID" value="CAE2242439.1"/>
    <property type="molecule type" value="Transcribed_RNA"/>
</dbReference>
<proteinExistence type="predicted"/>
<dbReference type="GO" id="GO:0016020">
    <property type="term" value="C:membrane"/>
    <property type="evidence" value="ECO:0007669"/>
    <property type="project" value="InterPro"/>
</dbReference>
<organism evidence="6">
    <name type="scientific">Prymnesium polylepis</name>
    <dbReference type="NCBI Taxonomy" id="72548"/>
    <lineage>
        <taxon>Eukaryota</taxon>
        <taxon>Haptista</taxon>
        <taxon>Haptophyta</taxon>
        <taxon>Prymnesiophyceae</taxon>
        <taxon>Prymnesiales</taxon>
        <taxon>Prymnesiaceae</taxon>
        <taxon>Prymnesium</taxon>
    </lineage>
</organism>
<feature type="binding site" evidence="5">
    <location>
        <position position="76"/>
    </location>
    <ligand>
        <name>chlorophyll a</name>
        <dbReference type="ChEBI" id="CHEBI:58416"/>
        <label>1</label>
    </ligand>
</feature>
<name>A0A6T8B3J7_9EUKA</name>
<dbReference type="AlphaFoldDB" id="A0A6T8B3J7"/>
<reference evidence="6" key="1">
    <citation type="submission" date="2021-01" db="EMBL/GenBank/DDBJ databases">
        <authorList>
            <person name="Corre E."/>
            <person name="Pelletier E."/>
            <person name="Niang G."/>
            <person name="Scheremetjew M."/>
            <person name="Finn R."/>
            <person name="Kale V."/>
            <person name="Holt S."/>
            <person name="Cochrane G."/>
            <person name="Meng A."/>
            <person name="Brown T."/>
            <person name="Cohen L."/>
        </authorList>
    </citation>
    <scope>NUCLEOTIDE SEQUENCE</scope>
    <source>
        <strain evidence="6">UIO037</strain>
    </source>
</reference>
<evidence type="ECO:0008006" key="7">
    <source>
        <dbReference type="Google" id="ProtNLM"/>
    </source>
</evidence>
<dbReference type="PANTHER" id="PTHR21649">
    <property type="entry name" value="CHLOROPHYLL A/B BINDING PROTEIN"/>
    <property type="match status" value="1"/>
</dbReference>
<evidence type="ECO:0000256" key="1">
    <source>
        <dbReference type="ARBA" id="ARBA00004229"/>
    </source>
</evidence>
<keyword evidence="4" id="KW-0934">Plastid</keyword>
<dbReference type="GO" id="GO:0009765">
    <property type="term" value="P:photosynthesis, light harvesting"/>
    <property type="evidence" value="ECO:0007669"/>
    <property type="project" value="InterPro"/>
</dbReference>
<keyword evidence="2" id="KW-0150">Chloroplast</keyword>
<dbReference type="InterPro" id="IPR001344">
    <property type="entry name" value="Chloro_AB-bd_pln"/>
</dbReference>
<protein>
    <recommendedName>
        <fullName evidence="7">Chlorophyll a-b binding protein, chloroplastic</fullName>
    </recommendedName>
</protein>
<dbReference type="GO" id="GO:0016168">
    <property type="term" value="F:chlorophyll binding"/>
    <property type="evidence" value="ECO:0007669"/>
    <property type="project" value="UniProtKB-KW"/>
</dbReference>
<dbReference type="SUPFAM" id="SSF103511">
    <property type="entry name" value="Chlorophyll a-b binding protein"/>
    <property type="match status" value="1"/>
</dbReference>
<keyword evidence="3" id="KW-0602">Photosynthesis</keyword>
<evidence type="ECO:0000256" key="4">
    <source>
        <dbReference type="ARBA" id="ARBA00022640"/>
    </source>
</evidence>
<gene>
    <name evidence="6" type="ORF">CPOL0286_LOCUS13182</name>
</gene>
<dbReference type="Pfam" id="PF00504">
    <property type="entry name" value="Chloroa_b-bind"/>
    <property type="match status" value="1"/>
</dbReference>
<feature type="binding site" evidence="5">
    <location>
        <position position="239"/>
    </location>
    <ligand>
        <name>chlorophyll a</name>
        <dbReference type="ChEBI" id="CHEBI:58416"/>
        <label>1</label>
    </ligand>
</feature>
<dbReference type="InterPro" id="IPR022796">
    <property type="entry name" value="Chloroa_b-bind"/>
</dbReference>